<proteinExistence type="predicted"/>
<dbReference type="EMBL" id="BGPR01001851">
    <property type="protein sequence ID" value="GBM63098.1"/>
    <property type="molecule type" value="Genomic_DNA"/>
</dbReference>
<name>A0A4Y2HCU6_ARAVE</name>
<protein>
    <submittedName>
        <fullName evidence="1">Uncharacterized protein</fullName>
    </submittedName>
</protein>
<comment type="caution">
    <text evidence="1">The sequence shown here is derived from an EMBL/GenBank/DDBJ whole genome shotgun (WGS) entry which is preliminary data.</text>
</comment>
<dbReference type="AlphaFoldDB" id="A0A4Y2HCU6"/>
<reference evidence="1 2" key="1">
    <citation type="journal article" date="2019" name="Sci. Rep.">
        <title>Orb-weaving spider Araneus ventricosus genome elucidates the spidroin gene catalogue.</title>
        <authorList>
            <person name="Kono N."/>
            <person name="Nakamura H."/>
            <person name="Ohtoshi R."/>
            <person name="Moran D.A.P."/>
            <person name="Shinohara A."/>
            <person name="Yoshida Y."/>
            <person name="Fujiwara M."/>
            <person name="Mori M."/>
            <person name="Tomita M."/>
            <person name="Arakawa K."/>
        </authorList>
    </citation>
    <scope>NUCLEOTIDE SEQUENCE [LARGE SCALE GENOMIC DNA]</scope>
</reference>
<dbReference type="Proteomes" id="UP000499080">
    <property type="component" value="Unassembled WGS sequence"/>
</dbReference>
<evidence type="ECO:0000313" key="2">
    <source>
        <dbReference type="Proteomes" id="UP000499080"/>
    </source>
</evidence>
<keyword evidence="2" id="KW-1185">Reference proteome</keyword>
<accession>A0A4Y2HCU6</accession>
<gene>
    <name evidence="1" type="ORF">AVEN_68549_1</name>
</gene>
<sequence length="89" mass="10456">MFIWDSRRLWALVVHSKREPTIVSDPRSIRVHFELTICNLRFNVNNSELNWGTGQFNKVIKFVDIQNTTQLGEPANPDLNFWNSALIER</sequence>
<evidence type="ECO:0000313" key="1">
    <source>
        <dbReference type="EMBL" id="GBM63098.1"/>
    </source>
</evidence>
<organism evidence="1 2">
    <name type="scientific">Araneus ventricosus</name>
    <name type="common">Orbweaver spider</name>
    <name type="synonym">Epeira ventricosa</name>
    <dbReference type="NCBI Taxonomy" id="182803"/>
    <lineage>
        <taxon>Eukaryota</taxon>
        <taxon>Metazoa</taxon>
        <taxon>Ecdysozoa</taxon>
        <taxon>Arthropoda</taxon>
        <taxon>Chelicerata</taxon>
        <taxon>Arachnida</taxon>
        <taxon>Araneae</taxon>
        <taxon>Araneomorphae</taxon>
        <taxon>Entelegynae</taxon>
        <taxon>Araneoidea</taxon>
        <taxon>Araneidae</taxon>
        <taxon>Araneus</taxon>
    </lineage>
</organism>